<protein>
    <submittedName>
        <fullName evidence="2">Uncharacterized protein</fullName>
    </submittedName>
</protein>
<reference evidence="2" key="2">
    <citation type="journal article" date="2020" name="Nat. Commun.">
        <title>Large-scale genome sequencing of mycorrhizal fungi provides insights into the early evolution of symbiotic traits.</title>
        <authorList>
            <person name="Miyauchi S."/>
            <person name="Kiss E."/>
            <person name="Kuo A."/>
            <person name="Drula E."/>
            <person name="Kohler A."/>
            <person name="Sanchez-Garcia M."/>
            <person name="Morin E."/>
            <person name="Andreopoulos B."/>
            <person name="Barry K.W."/>
            <person name="Bonito G."/>
            <person name="Buee M."/>
            <person name="Carver A."/>
            <person name="Chen C."/>
            <person name="Cichocki N."/>
            <person name="Clum A."/>
            <person name="Culley D."/>
            <person name="Crous P.W."/>
            <person name="Fauchery L."/>
            <person name="Girlanda M."/>
            <person name="Hayes R.D."/>
            <person name="Keri Z."/>
            <person name="LaButti K."/>
            <person name="Lipzen A."/>
            <person name="Lombard V."/>
            <person name="Magnuson J."/>
            <person name="Maillard F."/>
            <person name="Murat C."/>
            <person name="Nolan M."/>
            <person name="Ohm R.A."/>
            <person name="Pangilinan J."/>
            <person name="Pereira M.F."/>
            <person name="Perotto S."/>
            <person name="Peter M."/>
            <person name="Pfister S."/>
            <person name="Riley R."/>
            <person name="Sitrit Y."/>
            <person name="Stielow J.B."/>
            <person name="Szollosi G."/>
            <person name="Zifcakova L."/>
            <person name="Stursova M."/>
            <person name="Spatafora J.W."/>
            <person name="Tedersoo L."/>
            <person name="Vaario L.M."/>
            <person name="Yamada A."/>
            <person name="Yan M."/>
            <person name="Wang P."/>
            <person name="Xu J."/>
            <person name="Bruns T."/>
            <person name="Baldrian P."/>
            <person name="Vilgalys R."/>
            <person name="Dunand C."/>
            <person name="Henrissat B."/>
            <person name="Grigoriev I.V."/>
            <person name="Hibbett D."/>
            <person name="Nagy L.G."/>
            <person name="Martin F.M."/>
        </authorList>
    </citation>
    <scope>NUCLEOTIDE SEQUENCE</scope>
    <source>
        <strain evidence="2">BED1</strain>
    </source>
</reference>
<feature type="compositionally biased region" description="Acidic residues" evidence="1">
    <location>
        <begin position="108"/>
        <end position="118"/>
    </location>
</feature>
<evidence type="ECO:0000313" key="2">
    <source>
        <dbReference type="EMBL" id="KAF8433551.1"/>
    </source>
</evidence>
<dbReference type="EMBL" id="WHUW01000033">
    <property type="protein sequence ID" value="KAF8433551.1"/>
    <property type="molecule type" value="Genomic_DNA"/>
</dbReference>
<proteinExistence type="predicted"/>
<dbReference type="Proteomes" id="UP001194468">
    <property type="component" value="Unassembled WGS sequence"/>
</dbReference>
<keyword evidence="3" id="KW-1185">Reference proteome</keyword>
<sequence length="187" mass="20042">MRDLEFRRSSSQQPTLVSLASGGETYASYLSLLSSLVVSPGKSIMASPPERTTLPPSSSSKFSKLFKFFTSKHNDTGSGIATNSGGQGAGATSGGISSTGVADSNCGDSDENDDDDEISEHPSNVINQYLLQQFPEAEAAIVHDDVWMNLRFDGPMRKDKLIRSVFAKFEPTYDPINGVVSLVPKSL</sequence>
<gene>
    <name evidence="2" type="ORF">L210DRAFT_1052584</name>
</gene>
<comment type="caution">
    <text evidence="2">The sequence shown here is derived from an EMBL/GenBank/DDBJ whole genome shotgun (WGS) entry which is preliminary data.</text>
</comment>
<evidence type="ECO:0000256" key="1">
    <source>
        <dbReference type="SAM" id="MobiDB-lite"/>
    </source>
</evidence>
<evidence type="ECO:0000313" key="3">
    <source>
        <dbReference type="Proteomes" id="UP001194468"/>
    </source>
</evidence>
<dbReference type="AlphaFoldDB" id="A0AAD4BLM3"/>
<feature type="compositionally biased region" description="Low complexity" evidence="1">
    <location>
        <begin position="94"/>
        <end position="107"/>
    </location>
</feature>
<accession>A0AAD4BLM3</accession>
<feature type="region of interest" description="Disordered" evidence="1">
    <location>
        <begin position="79"/>
        <end position="120"/>
    </location>
</feature>
<organism evidence="2 3">
    <name type="scientific">Boletus edulis BED1</name>
    <dbReference type="NCBI Taxonomy" id="1328754"/>
    <lineage>
        <taxon>Eukaryota</taxon>
        <taxon>Fungi</taxon>
        <taxon>Dikarya</taxon>
        <taxon>Basidiomycota</taxon>
        <taxon>Agaricomycotina</taxon>
        <taxon>Agaricomycetes</taxon>
        <taxon>Agaricomycetidae</taxon>
        <taxon>Boletales</taxon>
        <taxon>Boletineae</taxon>
        <taxon>Boletaceae</taxon>
        <taxon>Boletoideae</taxon>
        <taxon>Boletus</taxon>
    </lineage>
</organism>
<reference evidence="2" key="1">
    <citation type="submission" date="2019-10" db="EMBL/GenBank/DDBJ databases">
        <authorList>
            <consortium name="DOE Joint Genome Institute"/>
            <person name="Kuo A."/>
            <person name="Miyauchi S."/>
            <person name="Kiss E."/>
            <person name="Drula E."/>
            <person name="Kohler A."/>
            <person name="Sanchez-Garcia M."/>
            <person name="Andreopoulos B."/>
            <person name="Barry K.W."/>
            <person name="Bonito G."/>
            <person name="Buee M."/>
            <person name="Carver A."/>
            <person name="Chen C."/>
            <person name="Cichocki N."/>
            <person name="Clum A."/>
            <person name="Culley D."/>
            <person name="Crous P.W."/>
            <person name="Fauchery L."/>
            <person name="Girlanda M."/>
            <person name="Hayes R."/>
            <person name="Keri Z."/>
            <person name="LaButti K."/>
            <person name="Lipzen A."/>
            <person name="Lombard V."/>
            <person name="Magnuson J."/>
            <person name="Maillard F."/>
            <person name="Morin E."/>
            <person name="Murat C."/>
            <person name="Nolan M."/>
            <person name="Ohm R."/>
            <person name="Pangilinan J."/>
            <person name="Pereira M."/>
            <person name="Perotto S."/>
            <person name="Peter M."/>
            <person name="Riley R."/>
            <person name="Sitrit Y."/>
            <person name="Stielow B."/>
            <person name="Szollosi G."/>
            <person name="Zifcakova L."/>
            <person name="Stursova M."/>
            <person name="Spatafora J.W."/>
            <person name="Tedersoo L."/>
            <person name="Vaario L.-M."/>
            <person name="Yamada A."/>
            <person name="Yan M."/>
            <person name="Wang P."/>
            <person name="Xu J."/>
            <person name="Bruns T."/>
            <person name="Baldrian P."/>
            <person name="Vilgalys R."/>
            <person name="Henrissat B."/>
            <person name="Grigoriev I.V."/>
            <person name="Hibbett D."/>
            <person name="Nagy L.G."/>
            <person name="Martin F.M."/>
        </authorList>
    </citation>
    <scope>NUCLEOTIDE SEQUENCE</scope>
    <source>
        <strain evidence="2">BED1</strain>
    </source>
</reference>
<name>A0AAD4BLM3_BOLED</name>